<evidence type="ECO:0000256" key="2">
    <source>
        <dbReference type="ARBA" id="ARBA00022617"/>
    </source>
</evidence>
<organism evidence="6 7">
    <name type="scientific">Esox lucius</name>
    <name type="common">Northern pike</name>
    <dbReference type="NCBI Taxonomy" id="8010"/>
    <lineage>
        <taxon>Eukaryota</taxon>
        <taxon>Metazoa</taxon>
        <taxon>Chordata</taxon>
        <taxon>Craniata</taxon>
        <taxon>Vertebrata</taxon>
        <taxon>Euteleostomi</taxon>
        <taxon>Actinopterygii</taxon>
        <taxon>Neopterygii</taxon>
        <taxon>Teleostei</taxon>
        <taxon>Protacanthopterygii</taxon>
        <taxon>Esociformes</taxon>
        <taxon>Esocidae</taxon>
        <taxon>Esox</taxon>
    </lineage>
</organism>
<dbReference type="InterPro" id="IPR050529">
    <property type="entry name" value="CYP450_sterol_14alpha_dmase"/>
</dbReference>
<dbReference type="Proteomes" id="UP000265140">
    <property type="component" value="Chromosome 18"/>
</dbReference>
<dbReference type="GO" id="GO:0008396">
    <property type="term" value="F:oxysterol 7-alpha-hydroxylase activity"/>
    <property type="evidence" value="ECO:0007669"/>
    <property type="project" value="TreeGrafter"/>
</dbReference>
<keyword evidence="5" id="KW-0443">Lipid metabolism</keyword>
<dbReference type="AlphaFoldDB" id="A0AAY5KPU1"/>
<dbReference type="PANTHER" id="PTHR24304">
    <property type="entry name" value="CYTOCHROME P450 FAMILY 7"/>
    <property type="match status" value="1"/>
</dbReference>
<keyword evidence="5" id="KW-0753">Steroid metabolism</keyword>
<evidence type="ECO:0000256" key="5">
    <source>
        <dbReference type="ARBA" id="ARBA00023221"/>
    </source>
</evidence>
<keyword evidence="7" id="KW-1185">Reference proteome</keyword>
<keyword evidence="2" id="KW-0349">Heme</keyword>
<reference evidence="6 7" key="1">
    <citation type="submission" date="2020-02" db="EMBL/GenBank/DDBJ databases">
        <title>Esox lucius (northern pike) genome, fEsoLuc1, primary haplotype.</title>
        <authorList>
            <person name="Myers G."/>
            <person name="Karagic N."/>
            <person name="Meyer A."/>
            <person name="Pippel M."/>
            <person name="Reichard M."/>
            <person name="Winkler S."/>
            <person name="Tracey A."/>
            <person name="Sims Y."/>
            <person name="Howe K."/>
            <person name="Rhie A."/>
            <person name="Formenti G."/>
            <person name="Durbin R."/>
            <person name="Fedrigo O."/>
            <person name="Jarvis E.D."/>
        </authorList>
    </citation>
    <scope>NUCLEOTIDE SEQUENCE [LARGE SCALE GENOMIC DNA]</scope>
</reference>
<protein>
    <submittedName>
        <fullName evidence="6">Uncharacterized protein</fullName>
    </submittedName>
</protein>
<sequence length="67" mass="7769">MYLFQNCVLPSGDLLLLSPYWAHRKPEEFKPERWEKADLVKNVFLEGFVAFGGGRNQCPGRLEKQTL</sequence>
<dbReference type="InterPro" id="IPR036396">
    <property type="entry name" value="Cyt_P450_sf"/>
</dbReference>
<dbReference type="InterPro" id="IPR001128">
    <property type="entry name" value="Cyt_P450"/>
</dbReference>
<dbReference type="GO" id="GO:0020037">
    <property type="term" value="F:heme binding"/>
    <property type="evidence" value="ECO:0007669"/>
    <property type="project" value="InterPro"/>
</dbReference>
<evidence type="ECO:0000256" key="4">
    <source>
        <dbReference type="ARBA" id="ARBA00023004"/>
    </source>
</evidence>
<keyword evidence="3" id="KW-0479">Metal-binding</keyword>
<dbReference type="GO" id="GO:0042632">
    <property type="term" value="P:cholesterol homeostasis"/>
    <property type="evidence" value="ECO:0007669"/>
    <property type="project" value="TreeGrafter"/>
</dbReference>
<evidence type="ECO:0000256" key="3">
    <source>
        <dbReference type="ARBA" id="ARBA00022723"/>
    </source>
</evidence>
<dbReference type="Pfam" id="PF00067">
    <property type="entry name" value="p450"/>
    <property type="match status" value="1"/>
</dbReference>
<name>A0AAY5KPU1_ESOLU</name>
<dbReference type="SUPFAM" id="SSF48264">
    <property type="entry name" value="Cytochrome P450"/>
    <property type="match status" value="1"/>
</dbReference>
<reference evidence="6" key="3">
    <citation type="submission" date="2025-09" db="UniProtKB">
        <authorList>
            <consortium name="Ensembl"/>
        </authorList>
    </citation>
    <scope>IDENTIFICATION</scope>
</reference>
<evidence type="ECO:0000313" key="7">
    <source>
        <dbReference type="Proteomes" id="UP000265140"/>
    </source>
</evidence>
<accession>A0AAY5KPU1</accession>
<dbReference type="PANTHER" id="PTHR24304:SF2">
    <property type="entry name" value="24-HYDROXYCHOLESTEROL 7-ALPHA-HYDROXYLASE"/>
    <property type="match status" value="1"/>
</dbReference>
<dbReference type="GO" id="GO:0006699">
    <property type="term" value="P:bile acid biosynthetic process"/>
    <property type="evidence" value="ECO:0007669"/>
    <property type="project" value="TreeGrafter"/>
</dbReference>
<dbReference type="Gene3D" id="1.10.630.10">
    <property type="entry name" value="Cytochrome P450"/>
    <property type="match status" value="1"/>
</dbReference>
<evidence type="ECO:0000256" key="1">
    <source>
        <dbReference type="ARBA" id="ARBA00010617"/>
    </source>
</evidence>
<reference evidence="6" key="2">
    <citation type="submission" date="2025-08" db="UniProtKB">
        <authorList>
            <consortium name="Ensembl"/>
        </authorList>
    </citation>
    <scope>IDENTIFICATION</scope>
</reference>
<proteinExistence type="inferred from homology"/>
<keyword evidence="4" id="KW-0408">Iron</keyword>
<evidence type="ECO:0000313" key="6">
    <source>
        <dbReference type="Ensembl" id="ENSELUP00000090305.1"/>
    </source>
</evidence>
<comment type="similarity">
    <text evidence="1">Belongs to the cytochrome P450 family.</text>
</comment>
<dbReference type="Ensembl" id="ENSELUT00000107838.1">
    <property type="protein sequence ID" value="ENSELUP00000090305.1"/>
    <property type="gene ID" value="ENSELUG00000034721.1"/>
</dbReference>
<dbReference type="GO" id="GO:0005506">
    <property type="term" value="F:iron ion binding"/>
    <property type="evidence" value="ECO:0007669"/>
    <property type="project" value="InterPro"/>
</dbReference>